<gene>
    <name evidence="1" type="ORF">PFICI_15322</name>
</gene>
<accession>W3WG77</accession>
<evidence type="ECO:0000313" key="1">
    <source>
        <dbReference type="EMBL" id="ETS72930.1"/>
    </source>
</evidence>
<protein>
    <submittedName>
        <fullName evidence="1">Uncharacterized protein</fullName>
    </submittedName>
</protein>
<organism evidence="1 2">
    <name type="scientific">Pestalotiopsis fici (strain W106-1 / CGMCC3.15140)</name>
    <dbReference type="NCBI Taxonomy" id="1229662"/>
    <lineage>
        <taxon>Eukaryota</taxon>
        <taxon>Fungi</taxon>
        <taxon>Dikarya</taxon>
        <taxon>Ascomycota</taxon>
        <taxon>Pezizomycotina</taxon>
        <taxon>Sordariomycetes</taxon>
        <taxon>Xylariomycetidae</taxon>
        <taxon>Amphisphaeriales</taxon>
        <taxon>Sporocadaceae</taxon>
        <taxon>Pestalotiopsis</taxon>
    </lineage>
</organism>
<dbReference type="KEGG" id="pfy:PFICI_15322"/>
<dbReference type="Proteomes" id="UP000030651">
    <property type="component" value="Unassembled WGS sequence"/>
</dbReference>
<dbReference type="HOGENOM" id="CLU_850393_0_0_1"/>
<dbReference type="InParanoid" id="W3WG77"/>
<dbReference type="RefSeq" id="XP_007842094.1">
    <property type="nucleotide sequence ID" value="XM_007843903.1"/>
</dbReference>
<dbReference type="GeneID" id="19280335"/>
<evidence type="ECO:0000313" key="2">
    <source>
        <dbReference type="Proteomes" id="UP000030651"/>
    </source>
</evidence>
<reference evidence="2" key="1">
    <citation type="journal article" date="2015" name="BMC Genomics">
        <title>Genomic and transcriptomic analysis of the endophytic fungus Pestalotiopsis fici reveals its lifestyle and high potential for synthesis of natural products.</title>
        <authorList>
            <person name="Wang X."/>
            <person name="Zhang X."/>
            <person name="Liu L."/>
            <person name="Xiang M."/>
            <person name="Wang W."/>
            <person name="Sun X."/>
            <person name="Che Y."/>
            <person name="Guo L."/>
            <person name="Liu G."/>
            <person name="Guo L."/>
            <person name="Wang C."/>
            <person name="Yin W.B."/>
            <person name="Stadler M."/>
            <person name="Zhang X."/>
            <person name="Liu X."/>
        </authorList>
    </citation>
    <scope>NUCLEOTIDE SEQUENCE [LARGE SCALE GENOMIC DNA]</scope>
    <source>
        <strain evidence="2">W106-1 / CGMCC3.15140</strain>
    </source>
</reference>
<dbReference type="eggNOG" id="ENOG502SB4Z">
    <property type="taxonomic scope" value="Eukaryota"/>
</dbReference>
<name>W3WG77_PESFW</name>
<dbReference type="AlphaFoldDB" id="W3WG77"/>
<proteinExistence type="predicted"/>
<keyword evidence="2" id="KW-1185">Reference proteome</keyword>
<sequence>MDSQISRLPLELILNVMTCYLPSNPTTLIPASHQATQLLLSFSLVNHASHDFAVRRMQQHCIVLDSDDRLRRFLLCLESSRESKLAVPSVFHNIHAMYLAPFGSVMDNLPVAAWVRDLFGYTSNTLKKLIVDMPFDSLPPWIDHLNVGPVLLEGFERLENLEEFVCTRNAARLSIRDEGGEPKSILYRWPKLQRLALNRPSCDVDFWENLADLSHLHHVVLTGAIGNIRQSLDFREVYLRRARTQTALTIVLAEVREHTVVLKPRPRREIDDHENDRLRLVAFKIGIPERKTFLDSNSEWLMGTALAGELWDDRGQQIVDVPQLAVPHPQVAELE</sequence>
<dbReference type="OrthoDB" id="6365676at2759"/>
<dbReference type="OMA" id="AMWVREL"/>
<dbReference type="EMBL" id="KI912125">
    <property type="protein sequence ID" value="ETS72930.1"/>
    <property type="molecule type" value="Genomic_DNA"/>
</dbReference>